<dbReference type="PANTHER" id="PTHR35936:SF25">
    <property type="entry name" value="ABC TRANSPORTER SUBSTRATE-BINDING PROTEIN"/>
    <property type="match status" value="1"/>
</dbReference>
<dbReference type="Gene3D" id="3.40.190.10">
    <property type="entry name" value="Periplasmic binding protein-like II"/>
    <property type="match status" value="2"/>
</dbReference>
<dbReference type="PANTHER" id="PTHR35936">
    <property type="entry name" value="MEMBRANE-BOUND LYTIC MUREIN TRANSGLYCOSYLASE F"/>
    <property type="match status" value="1"/>
</dbReference>
<evidence type="ECO:0000256" key="1">
    <source>
        <dbReference type="ARBA" id="ARBA00010333"/>
    </source>
</evidence>
<evidence type="ECO:0000259" key="3">
    <source>
        <dbReference type="SMART" id="SM00062"/>
    </source>
</evidence>
<dbReference type="SMART" id="SM00062">
    <property type="entry name" value="PBPb"/>
    <property type="match status" value="1"/>
</dbReference>
<protein>
    <submittedName>
        <fullName evidence="4">Transporter substrate-binding domain-containing protein</fullName>
    </submittedName>
</protein>
<dbReference type="SUPFAM" id="SSF53850">
    <property type="entry name" value="Periplasmic binding protein-like II"/>
    <property type="match status" value="1"/>
</dbReference>
<dbReference type="RefSeq" id="WP_310965297.1">
    <property type="nucleotide sequence ID" value="NZ_JAVMBO010000003.1"/>
</dbReference>
<reference evidence="4" key="1">
    <citation type="submission" date="2023-09" db="EMBL/GenBank/DDBJ databases">
        <title>Marinobacter sediminicola sp. nov. and Marinobacter maritimum sp. nov., isolated from marine sediment.</title>
        <authorList>
            <person name="An J."/>
        </authorList>
    </citation>
    <scope>NUCLEOTIDE SEQUENCE</scope>
    <source>
        <strain evidence="4">F60267</strain>
    </source>
</reference>
<evidence type="ECO:0000256" key="2">
    <source>
        <dbReference type="ARBA" id="ARBA00022729"/>
    </source>
</evidence>
<comment type="similarity">
    <text evidence="1">Belongs to the bacterial solute-binding protein 3 family.</text>
</comment>
<accession>A0ABU2HBY1</accession>
<keyword evidence="2" id="KW-0732">Signal</keyword>
<dbReference type="Proteomes" id="UP001267407">
    <property type="component" value="Unassembled WGS sequence"/>
</dbReference>
<sequence>MKQATNALESAASLIPQGAACAVLCKAVVLVVSLLGFAAQSVAECRITMRWDDDAPYFFPQLGHVAGIDADISREIMQRMGCNLSLVKLPWARALVELREGRIDMVSGAHRTPEREKYAYYASTVPTVSPNLLFIRRSDRAEFRFSGLREVLDSGFRLGAQINVSYSEEYSALVQDSRYRGNIEYTSRRDSLWRMLALNRIDGVIADKLTAMHEIQALGLSDRITYSSMVVSNKKAHYIFSKESVSPEFVADFDRALKAMQNDGTYSAIVHRYVCPSCRDMPD</sequence>
<evidence type="ECO:0000313" key="4">
    <source>
        <dbReference type="EMBL" id="MDS1308590.1"/>
    </source>
</evidence>
<evidence type="ECO:0000313" key="5">
    <source>
        <dbReference type="Proteomes" id="UP001267407"/>
    </source>
</evidence>
<dbReference type="EMBL" id="JAVMBO010000003">
    <property type="protein sequence ID" value="MDS1308590.1"/>
    <property type="molecule type" value="Genomic_DNA"/>
</dbReference>
<organism evidence="4 5">
    <name type="scientific">Marinobacter xiaoshiensis</name>
    <dbReference type="NCBI Taxonomy" id="3073652"/>
    <lineage>
        <taxon>Bacteria</taxon>
        <taxon>Pseudomonadati</taxon>
        <taxon>Pseudomonadota</taxon>
        <taxon>Gammaproteobacteria</taxon>
        <taxon>Pseudomonadales</taxon>
        <taxon>Marinobacteraceae</taxon>
        <taxon>Marinobacter</taxon>
    </lineage>
</organism>
<keyword evidence="5" id="KW-1185">Reference proteome</keyword>
<dbReference type="Pfam" id="PF00497">
    <property type="entry name" value="SBP_bac_3"/>
    <property type="match status" value="1"/>
</dbReference>
<gene>
    <name evidence="4" type="ORF">RKA07_00580</name>
</gene>
<name>A0ABU2HBY1_9GAMM</name>
<dbReference type="InterPro" id="IPR001638">
    <property type="entry name" value="Solute-binding_3/MltF_N"/>
</dbReference>
<comment type="caution">
    <text evidence="4">The sequence shown here is derived from an EMBL/GenBank/DDBJ whole genome shotgun (WGS) entry which is preliminary data.</text>
</comment>
<feature type="domain" description="Solute-binding protein family 3/N-terminal" evidence="3">
    <location>
        <begin position="44"/>
        <end position="277"/>
    </location>
</feature>
<proteinExistence type="inferred from homology"/>